<organism evidence="1 2">
    <name type="scientific">Desmophyllum pertusum</name>
    <dbReference type="NCBI Taxonomy" id="174260"/>
    <lineage>
        <taxon>Eukaryota</taxon>
        <taxon>Metazoa</taxon>
        <taxon>Cnidaria</taxon>
        <taxon>Anthozoa</taxon>
        <taxon>Hexacorallia</taxon>
        <taxon>Scleractinia</taxon>
        <taxon>Caryophylliina</taxon>
        <taxon>Caryophylliidae</taxon>
        <taxon>Desmophyllum</taxon>
    </lineage>
</organism>
<evidence type="ECO:0000313" key="1">
    <source>
        <dbReference type="EMBL" id="KAJ7351063.1"/>
    </source>
</evidence>
<comment type="caution">
    <text evidence="1">The sequence shown here is derived from an EMBL/GenBank/DDBJ whole genome shotgun (WGS) entry which is preliminary data.</text>
</comment>
<proteinExistence type="predicted"/>
<evidence type="ECO:0000313" key="2">
    <source>
        <dbReference type="Proteomes" id="UP001163046"/>
    </source>
</evidence>
<dbReference type="Proteomes" id="UP001163046">
    <property type="component" value="Unassembled WGS sequence"/>
</dbReference>
<gene>
    <name evidence="1" type="ORF">OS493_037016</name>
</gene>
<protein>
    <submittedName>
        <fullName evidence="1">Uncharacterized protein</fullName>
    </submittedName>
</protein>
<keyword evidence="2" id="KW-1185">Reference proteome</keyword>
<reference evidence="1" key="1">
    <citation type="submission" date="2023-01" db="EMBL/GenBank/DDBJ databases">
        <title>Genome assembly of the deep-sea coral Lophelia pertusa.</title>
        <authorList>
            <person name="Herrera S."/>
            <person name="Cordes E."/>
        </authorList>
    </citation>
    <scope>NUCLEOTIDE SEQUENCE</scope>
    <source>
        <strain evidence="1">USNM1676648</strain>
        <tissue evidence="1">Polyp</tissue>
    </source>
</reference>
<sequence>MDDSFGDDPDEFFEMTIVEKARKMSMKKVQSCDGEDGELIFLVCSGEDEESTVTSNRSSLLKRVKTQVSFNDQFGNVYGDTMRSSQKFYFVKNDGQRLIEIDPPEEIFPEQNYDVITVGPVELSEELMRETVNPEAWKLFLKHKRASTDAAKAVRELASQREEKFDIAKKEGNSWQDEVIHAKDQSIWEVEKHWDFGWYCVAATLLRKREWLAFFAFLTTIDTAVKDAIWHTVVEKVKVFGELFHECGIDFPEEGFEKFLLKDTPVRKLSPYQQKKGYLRIHKAWQIYAFLEWSNKMDFLRHFGYDDEELENCLSGHAVYPREMCQLGSLEHLSYVRSFEH</sequence>
<dbReference type="AlphaFoldDB" id="A0A9X0CJL8"/>
<dbReference type="EMBL" id="MU827367">
    <property type="protein sequence ID" value="KAJ7351063.1"/>
    <property type="molecule type" value="Genomic_DNA"/>
</dbReference>
<name>A0A9X0CJL8_9CNID</name>
<accession>A0A9X0CJL8</accession>